<dbReference type="InterPro" id="IPR036388">
    <property type="entry name" value="WH-like_DNA-bd_sf"/>
</dbReference>
<dbReference type="SUPFAM" id="SSF46785">
    <property type="entry name" value="Winged helix' DNA-binding domain"/>
    <property type="match status" value="1"/>
</dbReference>
<dbReference type="Proteomes" id="UP000603865">
    <property type="component" value="Unassembled WGS sequence"/>
</dbReference>
<dbReference type="RefSeq" id="WP_189092671.1">
    <property type="nucleotide sequence ID" value="NZ_BMQL01000042.1"/>
</dbReference>
<proteinExistence type="predicted"/>
<reference evidence="2" key="1">
    <citation type="journal article" date="2014" name="Int. J. Syst. Evol. Microbiol.">
        <title>Complete genome sequence of Corynebacterium casei LMG S-19264T (=DSM 44701T), isolated from a smear-ripened cheese.</title>
        <authorList>
            <consortium name="US DOE Joint Genome Institute (JGI-PGF)"/>
            <person name="Walter F."/>
            <person name="Albersmeier A."/>
            <person name="Kalinowski J."/>
            <person name="Ruckert C."/>
        </authorList>
    </citation>
    <scope>NUCLEOTIDE SEQUENCE</scope>
    <source>
        <strain evidence="2">JCM 31311</strain>
    </source>
</reference>
<protein>
    <recommendedName>
        <fullName evidence="1">HTH iclR-type domain-containing protein</fullName>
    </recommendedName>
</protein>
<dbReference type="GO" id="GO:0006355">
    <property type="term" value="P:regulation of DNA-templated transcription"/>
    <property type="evidence" value="ECO:0007669"/>
    <property type="project" value="InterPro"/>
</dbReference>
<dbReference type="GO" id="GO:0003677">
    <property type="term" value="F:DNA binding"/>
    <property type="evidence" value="ECO:0007669"/>
    <property type="project" value="InterPro"/>
</dbReference>
<sequence length="93" mass="9599">MSRLGTILSALHGQPRTLSELSSDLGSSPAAVEGMLQTLFASGYVQDASPTADGCACNGCSLKSMCRNAAGDVPALNLLRLTQKGEKVVERSS</sequence>
<dbReference type="AlphaFoldDB" id="A0A918CLY7"/>
<keyword evidence="3" id="KW-1185">Reference proteome</keyword>
<name>A0A918CLY7_9DEIO</name>
<evidence type="ECO:0000259" key="1">
    <source>
        <dbReference type="Pfam" id="PF09339"/>
    </source>
</evidence>
<evidence type="ECO:0000313" key="3">
    <source>
        <dbReference type="Proteomes" id="UP000603865"/>
    </source>
</evidence>
<dbReference type="EMBL" id="BMQL01000042">
    <property type="protein sequence ID" value="GGR28001.1"/>
    <property type="molecule type" value="Genomic_DNA"/>
</dbReference>
<comment type="caution">
    <text evidence="2">The sequence shown here is derived from an EMBL/GenBank/DDBJ whole genome shotgun (WGS) entry which is preliminary data.</text>
</comment>
<dbReference type="Pfam" id="PF09339">
    <property type="entry name" value="HTH_IclR"/>
    <property type="match status" value="1"/>
</dbReference>
<reference evidence="2" key="2">
    <citation type="submission" date="2020-09" db="EMBL/GenBank/DDBJ databases">
        <authorList>
            <person name="Sun Q."/>
            <person name="Ohkuma M."/>
        </authorList>
    </citation>
    <scope>NUCLEOTIDE SEQUENCE</scope>
    <source>
        <strain evidence="2">JCM 31311</strain>
    </source>
</reference>
<dbReference type="Gene3D" id="1.10.10.10">
    <property type="entry name" value="Winged helix-like DNA-binding domain superfamily/Winged helix DNA-binding domain"/>
    <property type="match status" value="1"/>
</dbReference>
<organism evidence="2 3">
    <name type="scientific">Deinococcus ruber</name>
    <dbReference type="NCBI Taxonomy" id="1848197"/>
    <lineage>
        <taxon>Bacteria</taxon>
        <taxon>Thermotogati</taxon>
        <taxon>Deinococcota</taxon>
        <taxon>Deinococci</taxon>
        <taxon>Deinococcales</taxon>
        <taxon>Deinococcaceae</taxon>
        <taxon>Deinococcus</taxon>
    </lineage>
</organism>
<dbReference type="InterPro" id="IPR036390">
    <property type="entry name" value="WH_DNA-bd_sf"/>
</dbReference>
<evidence type="ECO:0000313" key="2">
    <source>
        <dbReference type="EMBL" id="GGR28001.1"/>
    </source>
</evidence>
<accession>A0A918CLY7</accession>
<gene>
    <name evidence="2" type="ORF">GCM10008957_44100</name>
</gene>
<feature type="domain" description="HTH iclR-type" evidence="1">
    <location>
        <begin position="3"/>
        <end position="46"/>
    </location>
</feature>
<dbReference type="InterPro" id="IPR005471">
    <property type="entry name" value="Tscrpt_reg_IclR_N"/>
</dbReference>